<dbReference type="GO" id="GO:0016787">
    <property type="term" value="F:hydrolase activity"/>
    <property type="evidence" value="ECO:0007669"/>
    <property type="project" value="UniProtKB-KW"/>
</dbReference>
<dbReference type="Pfam" id="PF00795">
    <property type="entry name" value="CN_hydrolase"/>
    <property type="match status" value="1"/>
</dbReference>
<dbReference type="InterPro" id="IPR036526">
    <property type="entry name" value="C-N_Hydrolase_sf"/>
</dbReference>
<keyword evidence="3" id="KW-0378">Hydrolase</keyword>
<gene>
    <name evidence="3" type="ORF">SAMN05661003_11311</name>
</gene>
<dbReference type="PANTHER" id="PTHR23088:SF27">
    <property type="entry name" value="DEAMINATED GLUTATHIONE AMIDASE"/>
    <property type="match status" value="1"/>
</dbReference>
<dbReference type="STRING" id="57664.SAMN05661003_11311"/>
<dbReference type="EMBL" id="FNAQ01000013">
    <property type="protein sequence ID" value="SDE49060.1"/>
    <property type="molecule type" value="Genomic_DNA"/>
</dbReference>
<evidence type="ECO:0000259" key="2">
    <source>
        <dbReference type="PROSITE" id="PS50263"/>
    </source>
</evidence>
<evidence type="ECO:0000313" key="4">
    <source>
        <dbReference type="Proteomes" id="UP000243205"/>
    </source>
</evidence>
<keyword evidence="4" id="KW-1185">Reference proteome</keyword>
<dbReference type="RefSeq" id="WP_171906409.1">
    <property type="nucleotide sequence ID" value="NZ_FNAQ01000013.1"/>
</dbReference>
<comment type="similarity">
    <text evidence="1">Belongs to the carbon-nitrogen hydrolase superfamily. NIT1/NIT2 family.</text>
</comment>
<accession>A0A1G7DDI5</accession>
<dbReference type="Gene3D" id="3.60.110.10">
    <property type="entry name" value="Carbon-nitrogen hydrolase"/>
    <property type="match status" value="1"/>
</dbReference>
<evidence type="ECO:0000256" key="1">
    <source>
        <dbReference type="ARBA" id="ARBA00010613"/>
    </source>
</evidence>
<feature type="domain" description="CN hydrolase" evidence="2">
    <location>
        <begin position="9"/>
        <end position="242"/>
    </location>
</feature>
<dbReference type="InterPro" id="IPR001110">
    <property type="entry name" value="UPF0012_CS"/>
</dbReference>
<dbReference type="Proteomes" id="UP000243205">
    <property type="component" value="Unassembled WGS sequence"/>
</dbReference>
<dbReference type="PROSITE" id="PS01227">
    <property type="entry name" value="UPF0012"/>
    <property type="match status" value="1"/>
</dbReference>
<proteinExistence type="inferred from homology"/>
<dbReference type="CDD" id="cd07583">
    <property type="entry name" value="nitrilase_5"/>
    <property type="match status" value="1"/>
</dbReference>
<dbReference type="PANTHER" id="PTHR23088">
    <property type="entry name" value="NITRILASE-RELATED"/>
    <property type="match status" value="1"/>
</dbReference>
<dbReference type="PROSITE" id="PS50263">
    <property type="entry name" value="CN_HYDROLASE"/>
    <property type="match status" value="1"/>
</dbReference>
<protein>
    <submittedName>
        <fullName evidence="3">Carbon-nitrogen hydrolase</fullName>
    </submittedName>
</protein>
<dbReference type="SUPFAM" id="SSF56317">
    <property type="entry name" value="Carbon-nitrogen hydrolase"/>
    <property type="match status" value="1"/>
</dbReference>
<evidence type="ECO:0000313" key="3">
    <source>
        <dbReference type="EMBL" id="SDE49060.1"/>
    </source>
</evidence>
<name>A0A1G7DDI5_9BACT</name>
<organism evidence="3 4">
    <name type="scientific">Desulfuromonas thiophila</name>
    <dbReference type="NCBI Taxonomy" id="57664"/>
    <lineage>
        <taxon>Bacteria</taxon>
        <taxon>Pseudomonadati</taxon>
        <taxon>Thermodesulfobacteriota</taxon>
        <taxon>Desulfuromonadia</taxon>
        <taxon>Desulfuromonadales</taxon>
        <taxon>Desulfuromonadaceae</taxon>
        <taxon>Desulfuromonas</taxon>
    </lineage>
</organism>
<sequence>MKQALNQDIVAGIAQFNIQLGDCDANLQTALAALERLAGQGAQLVVLPEMWSTGYAYRQLDQLAQRTPAILTALAEVARRHQLVIVGSLVEQDGGRLYNSAYTIDAGTLVGHYRKLHLFSTMGEDRFLAAGDRTCVVPTRLGRIGVAICYDLRFPELFRKMALEGAAIICLPAEWPKPRQEHWRTLLRARAIENQLFVAAANCCGVQGKLDFFGMSLLLSARGEVLAEAGEHDTDLIATFSAEEMLSYRSQIPCFRDRRPEIYGTLP</sequence>
<dbReference type="InterPro" id="IPR003010">
    <property type="entry name" value="C-N_Hydrolase"/>
</dbReference>
<dbReference type="AlphaFoldDB" id="A0A1G7DDI5"/>
<reference evidence="4" key="1">
    <citation type="submission" date="2016-10" db="EMBL/GenBank/DDBJ databases">
        <authorList>
            <person name="Varghese N."/>
            <person name="Submissions S."/>
        </authorList>
    </citation>
    <scope>NUCLEOTIDE SEQUENCE [LARGE SCALE GENOMIC DNA]</scope>
    <source>
        <strain evidence="4">DSM 8987</strain>
    </source>
</reference>